<proteinExistence type="predicted"/>
<dbReference type="Pfam" id="PF01275">
    <property type="entry name" value="Myelin_PLP"/>
    <property type="match status" value="1"/>
</dbReference>
<protein>
    <submittedName>
        <fullName evidence="3">Neuronal membrane glycoprotein M6-a-like</fullName>
    </submittedName>
</protein>
<feature type="transmembrane region" description="Helical" evidence="1">
    <location>
        <begin position="26"/>
        <end position="47"/>
    </location>
</feature>
<dbReference type="RefSeq" id="XP_013790820.2">
    <property type="nucleotide sequence ID" value="XM_013935366.2"/>
</dbReference>
<feature type="transmembrane region" description="Helical" evidence="1">
    <location>
        <begin position="79"/>
        <end position="106"/>
    </location>
</feature>
<sequence length="230" mass="25698">MVVMNYRNGYFGCCGGCLRCMSRIPYATLIATVMCVAGSGLFLGSMYRGAALTLKIFEDLFHIRFHGTSGDLRLTDLRVIFVVIGGVMGVVCVFLLVVGVLATGATRERVYRGWKARVGGRISCALFLVITYILDVAWMLVLACLVIISFIFMVSWGLCNQIKVANGQSQCIDLSNFDFMFPSGTKYENLRICSEGKVKEFCKDYVSGKSYKHRFNRQSCSFSLYDIEED</sequence>
<dbReference type="InterPro" id="IPR001614">
    <property type="entry name" value="Myelin_PLP"/>
</dbReference>
<keyword evidence="1" id="KW-1133">Transmembrane helix</keyword>
<name>A0ABM1BY02_LIMPO</name>
<reference evidence="3" key="1">
    <citation type="submission" date="2025-08" db="UniProtKB">
        <authorList>
            <consortium name="RefSeq"/>
        </authorList>
    </citation>
    <scope>IDENTIFICATION</scope>
    <source>
        <tissue evidence="3">Muscle</tissue>
    </source>
</reference>
<dbReference type="Proteomes" id="UP000694941">
    <property type="component" value="Unplaced"/>
</dbReference>
<accession>A0ABM1BY02</accession>
<gene>
    <name evidence="3" type="primary">LOC106474675</name>
</gene>
<keyword evidence="1" id="KW-0472">Membrane</keyword>
<organism evidence="2 3">
    <name type="scientific">Limulus polyphemus</name>
    <name type="common">Atlantic horseshoe crab</name>
    <dbReference type="NCBI Taxonomy" id="6850"/>
    <lineage>
        <taxon>Eukaryota</taxon>
        <taxon>Metazoa</taxon>
        <taxon>Ecdysozoa</taxon>
        <taxon>Arthropoda</taxon>
        <taxon>Chelicerata</taxon>
        <taxon>Merostomata</taxon>
        <taxon>Xiphosura</taxon>
        <taxon>Limulidae</taxon>
        <taxon>Limulus</taxon>
    </lineage>
</organism>
<feature type="non-terminal residue" evidence="3">
    <location>
        <position position="230"/>
    </location>
</feature>
<dbReference type="GeneID" id="106474675"/>
<evidence type="ECO:0000256" key="1">
    <source>
        <dbReference type="SAM" id="Phobius"/>
    </source>
</evidence>
<feature type="transmembrane region" description="Helical" evidence="1">
    <location>
        <begin position="118"/>
        <end position="134"/>
    </location>
</feature>
<keyword evidence="2" id="KW-1185">Reference proteome</keyword>
<keyword evidence="1" id="KW-0812">Transmembrane</keyword>
<dbReference type="PANTHER" id="PTHR11683">
    <property type="entry name" value="MYELIN PROTEOLIPID"/>
    <property type="match status" value="1"/>
</dbReference>
<evidence type="ECO:0000313" key="2">
    <source>
        <dbReference type="Proteomes" id="UP000694941"/>
    </source>
</evidence>
<dbReference type="PANTHER" id="PTHR11683:SF12">
    <property type="entry name" value="M6, ISOFORM F"/>
    <property type="match status" value="1"/>
</dbReference>
<feature type="transmembrane region" description="Helical" evidence="1">
    <location>
        <begin position="140"/>
        <end position="159"/>
    </location>
</feature>
<evidence type="ECO:0000313" key="3">
    <source>
        <dbReference type="RefSeq" id="XP_013790820.2"/>
    </source>
</evidence>